<dbReference type="RefSeq" id="WP_014809783.1">
    <property type="nucleotide sequence ID" value="NC_018025.1"/>
</dbReference>
<dbReference type="STRING" id="706587.Desti_1931"/>
<evidence type="ECO:0008006" key="3">
    <source>
        <dbReference type="Google" id="ProtNLM"/>
    </source>
</evidence>
<organism evidence="1 2">
    <name type="scientific">Desulfomonile tiedjei (strain ATCC 49306 / DSM 6799 / DCB-1)</name>
    <dbReference type="NCBI Taxonomy" id="706587"/>
    <lineage>
        <taxon>Bacteria</taxon>
        <taxon>Pseudomonadati</taxon>
        <taxon>Thermodesulfobacteriota</taxon>
        <taxon>Desulfomonilia</taxon>
        <taxon>Desulfomonilales</taxon>
        <taxon>Desulfomonilaceae</taxon>
        <taxon>Desulfomonile</taxon>
    </lineage>
</organism>
<dbReference type="Proteomes" id="UP000006055">
    <property type="component" value="Chromosome"/>
</dbReference>
<dbReference type="AlphaFoldDB" id="I4C4Z7"/>
<evidence type="ECO:0000313" key="1">
    <source>
        <dbReference type="EMBL" id="AFM24638.1"/>
    </source>
</evidence>
<gene>
    <name evidence="1" type="ordered locus">Desti_1931</name>
</gene>
<evidence type="ECO:0000313" key="2">
    <source>
        <dbReference type="Proteomes" id="UP000006055"/>
    </source>
</evidence>
<dbReference type="PATRIC" id="fig|706587.4.peg.2221"/>
<dbReference type="KEGG" id="dti:Desti_1931"/>
<dbReference type="SUPFAM" id="SSF52091">
    <property type="entry name" value="SpoIIaa-like"/>
    <property type="match status" value="1"/>
</dbReference>
<sequence>MIETMPQSNGSVIALKATGKLTDADYKDMLIPKVEEIIKQSRKAKMLLYLPGDFAGWEAHAAWDDAIFGLRHRNDFEKLAVVGGAKWIEWATKIASHFMKGEVRTFSEAQLKEALEWVRA</sequence>
<dbReference type="Gene3D" id="3.40.50.10600">
    <property type="entry name" value="SpoIIaa-like domains"/>
    <property type="match status" value="1"/>
</dbReference>
<accession>I4C4Z7</accession>
<dbReference type="InterPro" id="IPR038396">
    <property type="entry name" value="SpoIIAA-like_sf"/>
</dbReference>
<dbReference type="InterPro" id="IPR036513">
    <property type="entry name" value="STAS_dom_sf"/>
</dbReference>
<dbReference type="EMBL" id="CP003360">
    <property type="protein sequence ID" value="AFM24638.1"/>
    <property type="molecule type" value="Genomic_DNA"/>
</dbReference>
<protein>
    <recommendedName>
        <fullName evidence="3">STAS/SEC14 domain-containing protein</fullName>
    </recommendedName>
</protein>
<dbReference type="eggNOG" id="ENOG5032Z4S">
    <property type="taxonomic scope" value="Bacteria"/>
</dbReference>
<dbReference type="Pfam" id="PF11964">
    <property type="entry name" value="SpoIIAA-like"/>
    <property type="match status" value="1"/>
</dbReference>
<dbReference type="OrthoDB" id="9811577at2"/>
<proteinExistence type="predicted"/>
<dbReference type="HOGENOM" id="CLU_137390_1_1_7"/>
<name>I4C4Z7_DESTA</name>
<keyword evidence="2" id="KW-1185">Reference proteome</keyword>
<dbReference type="InterPro" id="IPR021866">
    <property type="entry name" value="SpoIIAA-like"/>
</dbReference>
<reference evidence="2" key="1">
    <citation type="submission" date="2012-06" db="EMBL/GenBank/DDBJ databases">
        <title>Complete sequence of chromosome of Desulfomonile tiedjei DSM 6799.</title>
        <authorList>
            <person name="Lucas S."/>
            <person name="Copeland A."/>
            <person name="Lapidus A."/>
            <person name="Glavina del Rio T."/>
            <person name="Dalin E."/>
            <person name="Tice H."/>
            <person name="Bruce D."/>
            <person name="Goodwin L."/>
            <person name="Pitluck S."/>
            <person name="Peters L."/>
            <person name="Ovchinnikova G."/>
            <person name="Zeytun A."/>
            <person name="Lu M."/>
            <person name="Kyrpides N."/>
            <person name="Mavromatis K."/>
            <person name="Ivanova N."/>
            <person name="Brettin T."/>
            <person name="Detter J.C."/>
            <person name="Han C."/>
            <person name="Larimer F."/>
            <person name="Land M."/>
            <person name="Hauser L."/>
            <person name="Markowitz V."/>
            <person name="Cheng J.-F."/>
            <person name="Hugenholtz P."/>
            <person name="Woyke T."/>
            <person name="Wu D."/>
            <person name="Spring S."/>
            <person name="Schroeder M."/>
            <person name="Brambilla E."/>
            <person name="Klenk H.-P."/>
            <person name="Eisen J.A."/>
        </authorList>
    </citation>
    <scope>NUCLEOTIDE SEQUENCE [LARGE SCALE GENOMIC DNA]</scope>
    <source>
        <strain evidence="2">ATCC 49306 / DSM 6799 / DCB-1</strain>
    </source>
</reference>